<dbReference type="InterPro" id="IPR018466">
    <property type="entry name" value="Kre9/Knh1-like_N"/>
</dbReference>
<feature type="compositionally biased region" description="Low complexity" evidence="2">
    <location>
        <begin position="171"/>
        <end position="199"/>
    </location>
</feature>
<evidence type="ECO:0000256" key="2">
    <source>
        <dbReference type="SAM" id="MobiDB-lite"/>
    </source>
</evidence>
<evidence type="ECO:0000313" key="5">
    <source>
        <dbReference type="EMBL" id="KAK0510821.1"/>
    </source>
</evidence>
<protein>
    <recommendedName>
        <fullName evidence="4">Yeast cell wall synthesis Kre9/Knh1-like N-terminal domain-containing protein</fullName>
    </recommendedName>
</protein>
<organism evidence="5 6">
    <name type="scientific">Cladonia borealis</name>
    <dbReference type="NCBI Taxonomy" id="184061"/>
    <lineage>
        <taxon>Eukaryota</taxon>
        <taxon>Fungi</taxon>
        <taxon>Dikarya</taxon>
        <taxon>Ascomycota</taxon>
        <taxon>Pezizomycotina</taxon>
        <taxon>Lecanoromycetes</taxon>
        <taxon>OSLEUM clade</taxon>
        <taxon>Lecanoromycetidae</taxon>
        <taxon>Lecanorales</taxon>
        <taxon>Lecanorineae</taxon>
        <taxon>Cladoniaceae</taxon>
        <taxon>Cladonia</taxon>
    </lineage>
</organism>
<proteinExistence type="predicted"/>
<dbReference type="AlphaFoldDB" id="A0AA39U8X5"/>
<feature type="domain" description="Yeast cell wall synthesis Kre9/Knh1-like N-terminal" evidence="4">
    <location>
        <begin position="31"/>
        <end position="114"/>
    </location>
</feature>
<comment type="caution">
    <text evidence="5">The sequence shown here is derived from an EMBL/GenBank/DDBJ whole genome shotgun (WGS) entry which is preliminary data.</text>
</comment>
<evidence type="ECO:0000259" key="4">
    <source>
        <dbReference type="Pfam" id="PF10342"/>
    </source>
</evidence>
<dbReference type="Pfam" id="PF10342">
    <property type="entry name" value="Kre9_KNH"/>
    <property type="match status" value="1"/>
</dbReference>
<dbReference type="EMBL" id="JAFEKC020000014">
    <property type="protein sequence ID" value="KAK0510821.1"/>
    <property type="molecule type" value="Genomic_DNA"/>
</dbReference>
<sequence length="222" mass="21410">MRLAPISALACLLAAVVAQTSTGPNPPTVSSGFTVTAGQPATLTWTPTTSGPVTLTLRSGAASDLNTGTVIASGIPNSGKYTFTLPADTTRNSDYTIEISSDTDSSQVNYTPQFVLESKNTVESITSSASASATSATSAASSATAASTASSAATKTSASTVSAKSASSASSATSSATSSSASGASSASTEAAPAPSTGAGTRNSLSVQAGFAAVLLGAVAVY</sequence>
<evidence type="ECO:0000256" key="1">
    <source>
        <dbReference type="ARBA" id="ARBA00022729"/>
    </source>
</evidence>
<gene>
    <name evidence="5" type="ORF">JMJ35_006373</name>
</gene>
<keyword evidence="6" id="KW-1185">Reference proteome</keyword>
<dbReference type="InterPro" id="IPR052982">
    <property type="entry name" value="SRP1/TIP1-like"/>
</dbReference>
<evidence type="ECO:0000313" key="6">
    <source>
        <dbReference type="Proteomes" id="UP001166286"/>
    </source>
</evidence>
<name>A0AA39U8X5_9LECA</name>
<feature type="region of interest" description="Disordered" evidence="2">
    <location>
        <begin position="171"/>
        <end position="201"/>
    </location>
</feature>
<evidence type="ECO:0000256" key="3">
    <source>
        <dbReference type="SAM" id="SignalP"/>
    </source>
</evidence>
<dbReference type="PANTHER" id="PTHR40633">
    <property type="entry name" value="MATRIX PROTEIN, PUTATIVE (AFU_ORTHOLOGUE AFUA_8G05410)-RELATED"/>
    <property type="match status" value="1"/>
</dbReference>
<accession>A0AA39U8X5</accession>
<dbReference type="Proteomes" id="UP001166286">
    <property type="component" value="Unassembled WGS sequence"/>
</dbReference>
<dbReference type="PANTHER" id="PTHR40633:SF1">
    <property type="entry name" value="GPI ANCHORED SERINE-THREONINE RICH PROTEIN (AFU_ORTHOLOGUE AFUA_1G03630)"/>
    <property type="match status" value="1"/>
</dbReference>
<feature type="chain" id="PRO_5041432828" description="Yeast cell wall synthesis Kre9/Knh1-like N-terminal domain-containing protein" evidence="3">
    <location>
        <begin position="19"/>
        <end position="222"/>
    </location>
</feature>
<feature type="signal peptide" evidence="3">
    <location>
        <begin position="1"/>
        <end position="18"/>
    </location>
</feature>
<keyword evidence="1 3" id="KW-0732">Signal</keyword>
<reference evidence="5" key="1">
    <citation type="submission" date="2023-03" db="EMBL/GenBank/DDBJ databases">
        <title>Complete genome of Cladonia borealis.</title>
        <authorList>
            <person name="Park H."/>
        </authorList>
    </citation>
    <scope>NUCLEOTIDE SEQUENCE</scope>
    <source>
        <strain evidence="5">ANT050790</strain>
    </source>
</reference>